<gene>
    <name evidence="1" type="ORF">HPB49_012455</name>
</gene>
<name>A0ACB8E0D9_DERSI</name>
<keyword evidence="2" id="KW-1185">Reference proteome</keyword>
<dbReference type="EMBL" id="CM023470">
    <property type="protein sequence ID" value="KAH7979993.1"/>
    <property type="molecule type" value="Genomic_DNA"/>
</dbReference>
<proteinExistence type="predicted"/>
<comment type="caution">
    <text evidence="1">The sequence shown here is derived from an EMBL/GenBank/DDBJ whole genome shotgun (WGS) entry which is preliminary data.</text>
</comment>
<evidence type="ECO:0000313" key="2">
    <source>
        <dbReference type="Proteomes" id="UP000821865"/>
    </source>
</evidence>
<accession>A0ACB8E0D9</accession>
<reference evidence="1" key="1">
    <citation type="submission" date="2020-05" db="EMBL/GenBank/DDBJ databases">
        <title>Large-scale comparative analyses of tick genomes elucidate their genetic diversity and vector capacities.</title>
        <authorList>
            <person name="Jia N."/>
            <person name="Wang J."/>
            <person name="Shi W."/>
            <person name="Du L."/>
            <person name="Sun Y."/>
            <person name="Zhan W."/>
            <person name="Jiang J."/>
            <person name="Wang Q."/>
            <person name="Zhang B."/>
            <person name="Ji P."/>
            <person name="Sakyi L.B."/>
            <person name="Cui X."/>
            <person name="Yuan T."/>
            <person name="Jiang B."/>
            <person name="Yang W."/>
            <person name="Lam T.T.-Y."/>
            <person name="Chang Q."/>
            <person name="Ding S."/>
            <person name="Wang X."/>
            <person name="Zhu J."/>
            <person name="Ruan X."/>
            <person name="Zhao L."/>
            <person name="Wei J."/>
            <person name="Que T."/>
            <person name="Du C."/>
            <person name="Cheng J."/>
            <person name="Dai P."/>
            <person name="Han X."/>
            <person name="Huang E."/>
            <person name="Gao Y."/>
            <person name="Liu J."/>
            <person name="Shao H."/>
            <person name="Ye R."/>
            <person name="Li L."/>
            <person name="Wei W."/>
            <person name="Wang X."/>
            <person name="Wang C."/>
            <person name="Yang T."/>
            <person name="Huo Q."/>
            <person name="Li W."/>
            <person name="Guo W."/>
            <person name="Chen H."/>
            <person name="Zhou L."/>
            <person name="Ni X."/>
            <person name="Tian J."/>
            <person name="Zhou Y."/>
            <person name="Sheng Y."/>
            <person name="Liu T."/>
            <person name="Pan Y."/>
            <person name="Xia L."/>
            <person name="Li J."/>
            <person name="Zhao F."/>
            <person name="Cao W."/>
        </authorList>
    </citation>
    <scope>NUCLEOTIDE SEQUENCE</scope>
    <source>
        <strain evidence="1">Dsil-2018</strain>
    </source>
</reference>
<dbReference type="Proteomes" id="UP000821865">
    <property type="component" value="Chromosome 1"/>
</dbReference>
<organism evidence="1 2">
    <name type="scientific">Dermacentor silvarum</name>
    <name type="common">Tick</name>
    <dbReference type="NCBI Taxonomy" id="543639"/>
    <lineage>
        <taxon>Eukaryota</taxon>
        <taxon>Metazoa</taxon>
        <taxon>Ecdysozoa</taxon>
        <taxon>Arthropoda</taxon>
        <taxon>Chelicerata</taxon>
        <taxon>Arachnida</taxon>
        <taxon>Acari</taxon>
        <taxon>Parasitiformes</taxon>
        <taxon>Ixodida</taxon>
        <taxon>Ixodoidea</taxon>
        <taxon>Ixodidae</taxon>
        <taxon>Rhipicephalinae</taxon>
        <taxon>Dermacentor</taxon>
    </lineage>
</organism>
<evidence type="ECO:0000313" key="1">
    <source>
        <dbReference type="EMBL" id="KAH7979993.1"/>
    </source>
</evidence>
<sequence>MHSSSSQVSKEMAPPDSQQMVRTLGVREWPYTVALEAGLVYTACHVVYYIFSQTGHKSFTHFRLTCRDAFPYSHEGCVANVCEPATFEQRHTWKRLPSDERVWDALGCHPRRALDYTDEVEQHLVGALVHHSMIVQDELGLDYSNRSGDDGEPDQVKPKCFAGSSQWPHVGACLWCFTPGTRQQSKIRILKEMVPADRPVHQHFVTGHSN</sequence>
<protein>
    <submittedName>
        <fullName evidence="1">Uncharacterized protein</fullName>
    </submittedName>
</protein>